<accession>M2U1Y1</accession>
<evidence type="ECO:0000256" key="1">
    <source>
        <dbReference type="SAM" id="MobiDB-lite"/>
    </source>
</evidence>
<sequence length="100" mass="10699">MALRRSTRKSTNSVANDVAPASSPVPAAKIKDSPAMDSRHQQKRTRASHTFVANSSDQESDTIEAIVPKGSTQTRLVLKAVSIPASKTQKTPVTRGRLSS</sequence>
<feature type="region of interest" description="Disordered" evidence="1">
    <location>
        <begin position="1"/>
        <end position="60"/>
    </location>
</feature>
<evidence type="ECO:0000313" key="2">
    <source>
        <dbReference type="EMBL" id="EMD92569.1"/>
    </source>
</evidence>
<feature type="compositionally biased region" description="Basic and acidic residues" evidence="1">
    <location>
        <begin position="29"/>
        <end position="40"/>
    </location>
</feature>
<dbReference type="EMBL" id="KB445575">
    <property type="protein sequence ID" value="EMD92569.1"/>
    <property type="molecule type" value="Genomic_DNA"/>
</dbReference>
<keyword evidence="3" id="KW-1185">Reference proteome</keyword>
<feature type="non-terminal residue" evidence="2">
    <location>
        <position position="100"/>
    </location>
</feature>
<dbReference type="AlphaFoldDB" id="M2U1Y1"/>
<dbReference type="STRING" id="701091.M2U1Y1"/>
<proteinExistence type="predicted"/>
<dbReference type="HOGENOM" id="CLU_2312722_0_0_1"/>
<gene>
    <name evidence="2" type="ORF">COCHEDRAFT_117199</name>
</gene>
<reference evidence="3" key="2">
    <citation type="journal article" date="2013" name="PLoS Genet.">
        <title>Comparative genome structure, secondary metabolite, and effector coding capacity across Cochliobolus pathogens.</title>
        <authorList>
            <person name="Condon B.J."/>
            <person name="Leng Y."/>
            <person name="Wu D."/>
            <person name="Bushley K.E."/>
            <person name="Ohm R.A."/>
            <person name="Otillar R."/>
            <person name="Martin J."/>
            <person name="Schackwitz W."/>
            <person name="Grimwood J."/>
            <person name="MohdZainudin N."/>
            <person name="Xue C."/>
            <person name="Wang R."/>
            <person name="Manning V.A."/>
            <person name="Dhillon B."/>
            <person name="Tu Z.J."/>
            <person name="Steffenson B.J."/>
            <person name="Salamov A."/>
            <person name="Sun H."/>
            <person name="Lowry S."/>
            <person name="LaButti K."/>
            <person name="Han J."/>
            <person name="Copeland A."/>
            <person name="Lindquist E."/>
            <person name="Barry K."/>
            <person name="Schmutz J."/>
            <person name="Baker S.E."/>
            <person name="Ciuffetti L.M."/>
            <person name="Grigoriev I.V."/>
            <person name="Zhong S."/>
            <person name="Turgeon B.G."/>
        </authorList>
    </citation>
    <scope>NUCLEOTIDE SEQUENCE [LARGE SCALE GENOMIC DNA]</scope>
    <source>
        <strain evidence="3">C5 / ATCC 48332 / race O</strain>
    </source>
</reference>
<reference evidence="2 3" key="1">
    <citation type="journal article" date="2012" name="PLoS Pathog.">
        <title>Diverse lifestyles and strategies of plant pathogenesis encoded in the genomes of eighteen Dothideomycetes fungi.</title>
        <authorList>
            <person name="Ohm R.A."/>
            <person name="Feau N."/>
            <person name="Henrissat B."/>
            <person name="Schoch C.L."/>
            <person name="Horwitz B.A."/>
            <person name="Barry K.W."/>
            <person name="Condon B.J."/>
            <person name="Copeland A.C."/>
            <person name="Dhillon B."/>
            <person name="Glaser F."/>
            <person name="Hesse C.N."/>
            <person name="Kosti I."/>
            <person name="LaButti K."/>
            <person name="Lindquist E.A."/>
            <person name="Lucas S."/>
            <person name="Salamov A.A."/>
            <person name="Bradshaw R.E."/>
            <person name="Ciuffetti L."/>
            <person name="Hamelin R.C."/>
            <person name="Kema G.H.J."/>
            <person name="Lawrence C."/>
            <person name="Scott J.A."/>
            <person name="Spatafora J.W."/>
            <person name="Turgeon B.G."/>
            <person name="de Wit P.J.G.M."/>
            <person name="Zhong S."/>
            <person name="Goodwin S.B."/>
            <person name="Grigoriev I.V."/>
        </authorList>
    </citation>
    <scope>NUCLEOTIDE SEQUENCE [LARGE SCALE GENOMIC DNA]</scope>
    <source>
        <strain evidence="3">C5 / ATCC 48332 / race O</strain>
    </source>
</reference>
<feature type="compositionally biased region" description="Low complexity" evidence="1">
    <location>
        <begin position="12"/>
        <end position="28"/>
    </location>
</feature>
<protein>
    <submittedName>
        <fullName evidence="2">Uncharacterized protein</fullName>
    </submittedName>
</protein>
<name>M2U1Y1_COCH5</name>
<organism evidence="2 3">
    <name type="scientific">Cochliobolus heterostrophus (strain C5 / ATCC 48332 / race O)</name>
    <name type="common">Southern corn leaf blight fungus</name>
    <name type="synonym">Bipolaris maydis</name>
    <dbReference type="NCBI Taxonomy" id="701091"/>
    <lineage>
        <taxon>Eukaryota</taxon>
        <taxon>Fungi</taxon>
        <taxon>Dikarya</taxon>
        <taxon>Ascomycota</taxon>
        <taxon>Pezizomycotina</taxon>
        <taxon>Dothideomycetes</taxon>
        <taxon>Pleosporomycetidae</taxon>
        <taxon>Pleosporales</taxon>
        <taxon>Pleosporineae</taxon>
        <taxon>Pleosporaceae</taxon>
        <taxon>Bipolaris</taxon>
    </lineage>
</organism>
<dbReference type="Proteomes" id="UP000016936">
    <property type="component" value="Unassembled WGS sequence"/>
</dbReference>
<evidence type="ECO:0000313" key="3">
    <source>
        <dbReference type="Proteomes" id="UP000016936"/>
    </source>
</evidence>